<dbReference type="InterPro" id="IPR035940">
    <property type="entry name" value="CAP_sf"/>
</dbReference>
<evidence type="ECO:0000256" key="2">
    <source>
        <dbReference type="ARBA" id="ARBA00022525"/>
    </source>
</evidence>
<feature type="domain" description="SCP" evidence="3">
    <location>
        <begin position="48"/>
        <end position="203"/>
    </location>
</feature>
<dbReference type="InterPro" id="IPR018511">
    <property type="entry name" value="Hemolysin-typ_Ca-bd_CS"/>
</dbReference>
<dbReference type="InterPro" id="IPR011049">
    <property type="entry name" value="Serralysin-like_metalloprot_C"/>
</dbReference>
<keyword evidence="2" id="KW-0964">Secreted</keyword>
<accession>A0A8J7WBZ8</accession>
<dbReference type="GO" id="GO:0005576">
    <property type="term" value="C:extracellular region"/>
    <property type="evidence" value="ECO:0007669"/>
    <property type="project" value="UniProtKB-SubCell"/>
</dbReference>
<protein>
    <recommendedName>
        <fullName evidence="3">SCP domain-containing protein</fullName>
    </recommendedName>
</protein>
<evidence type="ECO:0000313" key="4">
    <source>
        <dbReference type="EMBL" id="MBS0122636.1"/>
    </source>
</evidence>
<comment type="subcellular location">
    <subcellularLocation>
        <location evidence="1">Secreted</location>
    </subcellularLocation>
</comment>
<dbReference type="SUPFAM" id="SSF55797">
    <property type="entry name" value="PR-1-like"/>
    <property type="match status" value="1"/>
</dbReference>
<reference evidence="4" key="1">
    <citation type="submission" date="2021-04" db="EMBL/GenBank/DDBJ databases">
        <authorList>
            <person name="Yoon J."/>
        </authorList>
    </citation>
    <scope>NUCLEOTIDE SEQUENCE</scope>
    <source>
        <strain evidence="4">KMU-90</strain>
    </source>
</reference>
<dbReference type="InterPro" id="IPR014044">
    <property type="entry name" value="CAP_dom"/>
</dbReference>
<organism evidence="4 5">
    <name type="scientific">Thetidibacter halocola</name>
    <dbReference type="NCBI Taxonomy" id="2827239"/>
    <lineage>
        <taxon>Bacteria</taxon>
        <taxon>Pseudomonadati</taxon>
        <taxon>Pseudomonadota</taxon>
        <taxon>Alphaproteobacteria</taxon>
        <taxon>Rhodobacterales</taxon>
        <taxon>Roseobacteraceae</taxon>
        <taxon>Thetidibacter</taxon>
    </lineage>
</organism>
<dbReference type="Proteomes" id="UP000681356">
    <property type="component" value="Unassembled WGS sequence"/>
</dbReference>
<dbReference type="InterPro" id="IPR050557">
    <property type="entry name" value="RTX_toxin/Mannuronan_C5-epim"/>
</dbReference>
<keyword evidence="5" id="KW-1185">Reference proteome</keyword>
<dbReference type="Gene3D" id="2.150.10.10">
    <property type="entry name" value="Serralysin-like metalloprotease, C-terminal"/>
    <property type="match status" value="3"/>
</dbReference>
<comment type="caution">
    <text evidence="4">The sequence shown here is derived from an EMBL/GenBank/DDBJ whole genome shotgun (WGS) entry which is preliminary data.</text>
</comment>
<name>A0A8J7WBZ8_9RHOB</name>
<dbReference type="EMBL" id="JAGTUU010000001">
    <property type="protein sequence ID" value="MBS0122636.1"/>
    <property type="molecule type" value="Genomic_DNA"/>
</dbReference>
<dbReference type="PRINTS" id="PR00313">
    <property type="entry name" value="CABNDNGRPT"/>
</dbReference>
<dbReference type="PANTHER" id="PTHR38340:SF1">
    <property type="entry name" value="S-LAYER PROTEIN"/>
    <property type="match status" value="1"/>
</dbReference>
<dbReference type="AlphaFoldDB" id="A0A8J7WBZ8"/>
<dbReference type="Pfam" id="PF00353">
    <property type="entry name" value="HemolysinCabind"/>
    <property type="match status" value="5"/>
</dbReference>
<dbReference type="PANTHER" id="PTHR38340">
    <property type="entry name" value="S-LAYER PROTEIN"/>
    <property type="match status" value="1"/>
</dbReference>
<dbReference type="SUPFAM" id="SSF51120">
    <property type="entry name" value="beta-Roll"/>
    <property type="match status" value="3"/>
</dbReference>
<dbReference type="InterPro" id="IPR001343">
    <property type="entry name" value="Hemolysn_Ca-bd"/>
</dbReference>
<dbReference type="Pfam" id="PF00188">
    <property type="entry name" value="CAP"/>
    <property type="match status" value="1"/>
</dbReference>
<dbReference type="PROSITE" id="PS00330">
    <property type="entry name" value="HEMOLYSIN_CALCIUM"/>
    <property type="match status" value="3"/>
</dbReference>
<dbReference type="RefSeq" id="WP_212534612.1">
    <property type="nucleotide sequence ID" value="NZ_JAGTUU010000001.1"/>
</dbReference>
<evidence type="ECO:0000259" key="3">
    <source>
        <dbReference type="Pfam" id="PF00188"/>
    </source>
</evidence>
<proteinExistence type="predicted"/>
<dbReference type="GO" id="GO:0005509">
    <property type="term" value="F:calcium ion binding"/>
    <property type="evidence" value="ECO:0007669"/>
    <property type="project" value="InterPro"/>
</dbReference>
<evidence type="ECO:0000256" key="1">
    <source>
        <dbReference type="ARBA" id="ARBA00004613"/>
    </source>
</evidence>
<gene>
    <name evidence="4" type="ORF">KB874_00695</name>
</gene>
<dbReference type="Gene3D" id="3.40.33.10">
    <property type="entry name" value="CAP"/>
    <property type="match status" value="1"/>
</dbReference>
<sequence>MPSPTNFEQEMLELLNRARLDPAGEFDFLVTDEASVTGATRDITTALRYFGVDLDSFRAQLDSYAAVAPLAWNDRLADAAAGHTAAMIDADLQSHQVPGEASLGNRVTAAGYTWSALGENVYAFSQSPLHAHAGFYVDWGYDSTDFSNNTLRTNWASLGDGMQDPAGHRNSMLSATYTEIGMSVIAETDARTSVGPWVVTQNFGTTWSYKAQVVGVVFADANGDGQYTSGEGQGGVSLATEVGTIDGWSSGGYQFRPTQETGPTTFTATLPGLAGGVQVTLDMAGENAKLDFVRLSDGWILRSSTSLTFGTPEGGSATMPITRAVLLGSGDGDLTAGLGMDATLTGNDGANRLTGRGNGADTLTGLGGSDTLTGGDGDDLLLGGDDDDILLGNGGNDTILGGHGNDVFYGQNGADSISGGDGDDGIFGGAGSDTVQAGDGADTVTAGNGRDLVYMGIGDDLFVDNAQGGVNGRDTVYGNVGNDTIGGGAGDDVFFGEHGKDLILGRLGNDRLFGGDQNDTLNAGAGNDTVAGGNGRDRAFLGDGDDQWFDNDQTRFGDDFVVGGSGNDTIRMGGGNDTAAGGTGADVFIFADAIDADRITDYQVGIDALQIDTTLWGGALSQARLDALSNLSSGSLVLDFGDGHSLTFEGLTSTTGLLDDIILV</sequence>
<evidence type="ECO:0000313" key="5">
    <source>
        <dbReference type="Proteomes" id="UP000681356"/>
    </source>
</evidence>